<comment type="caution">
    <text evidence="4">The sequence shown here is derived from an EMBL/GenBank/DDBJ whole genome shotgun (WGS) entry which is preliminary data.</text>
</comment>
<dbReference type="GO" id="GO:0006635">
    <property type="term" value="P:fatty acid beta-oxidation"/>
    <property type="evidence" value="ECO:0007669"/>
    <property type="project" value="TreeGrafter"/>
</dbReference>
<dbReference type="Gene3D" id="1.10.12.10">
    <property type="entry name" value="Lyase 2-enoyl-coa Hydratase, Chain A, domain 2"/>
    <property type="match status" value="1"/>
</dbReference>
<protein>
    <submittedName>
        <fullName evidence="4">Enoyl-CoA hydratase</fullName>
    </submittedName>
</protein>
<dbReference type="PANTHER" id="PTHR11941">
    <property type="entry name" value="ENOYL-COA HYDRATASE-RELATED"/>
    <property type="match status" value="1"/>
</dbReference>
<gene>
    <name evidence="4" type="ORF">ENK44_04745</name>
</gene>
<evidence type="ECO:0000313" key="4">
    <source>
        <dbReference type="EMBL" id="HGY54985.1"/>
    </source>
</evidence>
<name>A0A7V4TYZ8_CALAY</name>
<dbReference type="InterPro" id="IPR018376">
    <property type="entry name" value="Enoyl-CoA_hyd/isom_CS"/>
</dbReference>
<reference evidence="4" key="1">
    <citation type="journal article" date="2020" name="mSystems">
        <title>Genome- and Community-Level Interaction Insights into Carbon Utilization and Element Cycling Functions of Hydrothermarchaeota in Hydrothermal Sediment.</title>
        <authorList>
            <person name="Zhou Z."/>
            <person name="Liu Y."/>
            <person name="Xu W."/>
            <person name="Pan J."/>
            <person name="Luo Z.H."/>
            <person name="Li M."/>
        </authorList>
    </citation>
    <scope>NUCLEOTIDE SEQUENCE [LARGE SCALE GENOMIC DNA]</scope>
    <source>
        <strain evidence="4">HyVt-577</strain>
    </source>
</reference>
<dbReference type="FunFam" id="3.90.226.10:FF:000009">
    <property type="entry name" value="Carnitinyl-CoA dehydratase"/>
    <property type="match status" value="1"/>
</dbReference>
<dbReference type="InterPro" id="IPR029045">
    <property type="entry name" value="ClpP/crotonase-like_dom_sf"/>
</dbReference>
<dbReference type="SUPFAM" id="SSF52096">
    <property type="entry name" value="ClpP/crotonase"/>
    <property type="match status" value="1"/>
</dbReference>
<evidence type="ECO:0000256" key="2">
    <source>
        <dbReference type="ARBA" id="ARBA00023239"/>
    </source>
</evidence>
<dbReference type="EMBL" id="DRQG01000040">
    <property type="protein sequence ID" value="HGY54985.1"/>
    <property type="molecule type" value="Genomic_DNA"/>
</dbReference>
<dbReference type="InterPro" id="IPR014748">
    <property type="entry name" value="Enoyl-CoA_hydra_C"/>
</dbReference>
<organism evidence="4">
    <name type="scientific">Caldithrix abyssi</name>
    <dbReference type="NCBI Taxonomy" id="187145"/>
    <lineage>
        <taxon>Bacteria</taxon>
        <taxon>Pseudomonadati</taxon>
        <taxon>Calditrichota</taxon>
        <taxon>Calditrichia</taxon>
        <taxon>Calditrichales</taxon>
        <taxon>Calditrichaceae</taxon>
        <taxon>Caldithrix</taxon>
    </lineage>
</organism>
<keyword evidence="2" id="KW-0456">Lyase</keyword>
<dbReference type="PANTHER" id="PTHR11941:SF54">
    <property type="entry name" value="ENOYL-COA HYDRATASE, MITOCHONDRIAL"/>
    <property type="match status" value="1"/>
</dbReference>
<evidence type="ECO:0000256" key="1">
    <source>
        <dbReference type="ARBA" id="ARBA00005254"/>
    </source>
</evidence>
<evidence type="ECO:0000256" key="3">
    <source>
        <dbReference type="RuleBase" id="RU003707"/>
    </source>
</evidence>
<dbReference type="CDD" id="cd06558">
    <property type="entry name" value="crotonase-like"/>
    <property type="match status" value="1"/>
</dbReference>
<dbReference type="GO" id="GO:0016836">
    <property type="term" value="F:hydro-lyase activity"/>
    <property type="evidence" value="ECO:0007669"/>
    <property type="project" value="UniProtKB-ARBA"/>
</dbReference>
<dbReference type="AlphaFoldDB" id="A0A7V4TYZ8"/>
<dbReference type="Pfam" id="PF00378">
    <property type="entry name" value="ECH_1"/>
    <property type="match status" value="1"/>
</dbReference>
<sequence length="260" mass="28351">MPFQNIIVEKNPPMAAVTINRPDKLNALNTATFLELEKAFEDIREDPAIRGVLVKGAGDKAFVAGADISEIRNLGLRKGIEFSRLGQRVFHLIETLNKPVIALINGFALGGGCEFTMACHLRLATPQSKFGQPEVNLGLIPGYGGTQRLPRLVGRGRALELLLTGDMIDAQRAYEIGLLNRIVEAEQLEETGKKLLNKILAKGPLAVKNVLEVVHRGLNGTLEEGVALESDYFGMTCATDDMKEGTGAFLEKRKPEFKGK</sequence>
<proteinExistence type="inferred from homology"/>
<dbReference type="Gene3D" id="3.90.226.10">
    <property type="entry name" value="2-enoyl-CoA Hydratase, Chain A, domain 1"/>
    <property type="match status" value="1"/>
</dbReference>
<dbReference type="InterPro" id="IPR001753">
    <property type="entry name" value="Enoyl-CoA_hydra/iso"/>
</dbReference>
<dbReference type="PROSITE" id="PS00166">
    <property type="entry name" value="ENOYL_COA_HYDRATASE"/>
    <property type="match status" value="1"/>
</dbReference>
<comment type="similarity">
    <text evidence="1 3">Belongs to the enoyl-CoA hydratase/isomerase family.</text>
</comment>
<accession>A0A7V4TYZ8</accession>
<dbReference type="FunFam" id="1.10.12.10:FF:000001">
    <property type="entry name" value="Probable enoyl-CoA hydratase, mitochondrial"/>
    <property type="match status" value="1"/>
</dbReference>
<dbReference type="Proteomes" id="UP000885779">
    <property type="component" value="Unassembled WGS sequence"/>
</dbReference>